<evidence type="ECO:0000256" key="8">
    <source>
        <dbReference type="SAM" id="SignalP"/>
    </source>
</evidence>
<gene>
    <name evidence="9" type="ORF">C7H61_08895</name>
</gene>
<dbReference type="InterPro" id="IPR005017">
    <property type="entry name" value="OMPP1/FadL/TodX"/>
</dbReference>
<evidence type="ECO:0000256" key="5">
    <source>
        <dbReference type="ARBA" id="ARBA00022729"/>
    </source>
</evidence>
<dbReference type="OrthoDB" id="9765571at2"/>
<evidence type="ECO:0000313" key="9">
    <source>
        <dbReference type="EMBL" id="PSG89066.1"/>
    </source>
</evidence>
<evidence type="ECO:0000256" key="3">
    <source>
        <dbReference type="ARBA" id="ARBA00022452"/>
    </source>
</evidence>
<name>A0A2T1NAA1_9FLAO</name>
<keyword evidence="10" id="KW-1185">Reference proteome</keyword>
<organism evidence="9 10">
    <name type="scientific">Mesoflavibacter zeaxanthinifaciens subsp. sabulilitoris</name>
    <dbReference type="NCBI Taxonomy" id="1520893"/>
    <lineage>
        <taxon>Bacteria</taxon>
        <taxon>Pseudomonadati</taxon>
        <taxon>Bacteroidota</taxon>
        <taxon>Flavobacteriia</taxon>
        <taxon>Flavobacteriales</taxon>
        <taxon>Flavobacteriaceae</taxon>
        <taxon>Mesoflavibacter</taxon>
    </lineage>
</organism>
<dbReference type="AlphaFoldDB" id="A0A2T1NAA1"/>
<dbReference type="Pfam" id="PF03349">
    <property type="entry name" value="Toluene_X"/>
    <property type="match status" value="1"/>
</dbReference>
<dbReference type="Gene3D" id="2.40.160.60">
    <property type="entry name" value="Outer membrane protein transport protein (OMPP1/FadL/TodX)"/>
    <property type="match status" value="1"/>
</dbReference>
<feature type="chain" id="PRO_5015461583" evidence="8">
    <location>
        <begin position="20"/>
        <end position="506"/>
    </location>
</feature>
<reference evidence="9 10" key="1">
    <citation type="submission" date="2018-03" db="EMBL/GenBank/DDBJ databases">
        <title>Mesoflavibacter sp. HG37 and Mesoflavibacter sp. HG96 sp.nov., two marine bacteria isolated from seawater of Western Pacific Ocean.</title>
        <authorList>
            <person name="Cheng H."/>
            <person name="Wu Y.-H."/>
            <person name="Guo L.-L."/>
            <person name="Xu X.-W."/>
        </authorList>
    </citation>
    <scope>NUCLEOTIDE SEQUENCE [LARGE SCALE GENOMIC DNA]</scope>
    <source>
        <strain evidence="9 10">KCTC 42117</strain>
    </source>
</reference>
<keyword evidence="3" id="KW-1134">Transmembrane beta strand</keyword>
<protein>
    <submittedName>
        <fullName evidence="9">Transporter</fullName>
    </submittedName>
</protein>
<comment type="caution">
    <text evidence="9">The sequence shown here is derived from an EMBL/GenBank/DDBJ whole genome shotgun (WGS) entry which is preliminary data.</text>
</comment>
<dbReference type="PANTHER" id="PTHR35093:SF8">
    <property type="entry name" value="OUTER MEMBRANE PROTEIN NMB0088-RELATED"/>
    <property type="match status" value="1"/>
</dbReference>
<comment type="subcellular location">
    <subcellularLocation>
        <location evidence="1">Cell outer membrane</location>
        <topology evidence="1">Multi-pass membrane protein</topology>
    </subcellularLocation>
</comment>
<evidence type="ECO:0000313" key="10">
    <source>
        <dbReference type="Proteomes" id="UP000238430"/>
    </source>
</evidence>
<evidence type="ECO:0000256" key="2">
    <source>
        <dbReference type="ARBA" id="ARBA00008163"/>
    </source>
</evidence>
<accession>A0A2T1NAA1</accession>
<keyword evidence="7" id="KW-0998">Cell outer membrane</keyword>
<evidence type="ECO:0000256" key="7">
    <source>
        <dbReference type="ARBA" id="ARBA00023237"/>
    </source>
</evidence>
<proteinExistence type="inferred from homology"/>
<evidence type="ECO:0000256" key="1">
    <source>
        <dbReference type="ARBA" id="ARBA00004571"/>
    </source>
</evidence>
<keyword evidence="5 8" id="KW-0732">Signal</keyword>
<dbReference type="Proteomes" id="UP000238430">
    <property type="component" value="Unassembled WGS sequence"/>
</dbReference>
<dbReference type="GO" id="GO:0015483">
    <property type="term" value="F:long-chain fatty acid transporting porin activity"/>
    <property type="evidence" value="ECO:0007669"/>
    <property type="project" value="TreeGrafter"/>
</dbReference>
<evidence type="ECO:0000256" key="4">
    <source>
        <dbReference type="ARBA" id="ARBA00022692"/>
    </source>
</evidence>
<dbReference type="GO" id="GO:0009279">
    <property type="term" value="C:cell outer membrane"/>
    <property type="evidence" value="ECO:0007669"/>
    <property type="project" value="UniProtKB-SubCell"/>
</dbReference>
<sequence length="506" mass="56664">MKKIVMLAISSFVMSFSFGQTVTDALRYSNDDLKGTARFRALSGAFGALGGDLSAISINPAGSAVFTSSHATFTLENQNIDNETNYFNVNNTSSESNFDFTQGGAVFVFRNNRQDSPWKKFSVGINFENSKHYDDNWKASGVSQNSVDQYFLANAQGLPLGEISALEGESTSQAYSEIGSLYGYQNQQAFLGYDSYILEPETFDDNNTVYFSNIAAGDFNQANNYSATGYNGKVTFNAAAQYTDDLYIGLNLNSHFLNYERYTSYYETNNNTNTLVDEVLFDNTLATNGTGFSFQLGTIYKVTPELRIGFTYDSPTWMTIEEETTQYLETFVIDETNGDFYQIVNPNIVNIFPSYKLQTPSRFSSSIAYVFGQKGLISFDYSTKDFSNTKFKPTSDSYYSAQNNIMSNLLTRANTYRIGGEYKIKQFSLRGGYRFEESPYKNNEVIGDLTGYSFGLGYDFGNTVLDLAYSNSSQERQEQFFDVGFTNAANIDRTNSNITLSLSFKL</sequence>
<dbReference type="PANTHER" id="PTHR35093">
    <property type="entry name" value="OUTER MEMBRANE PROTEIN NMB0088-RELATED"/>
    <property type="match status" value="1"/>
</dbReference>
<dbReference type="EMBL" id="PXOT01000024">
    <property type="protein sequence ID" value="PSG89066.1"/>
    <property type="molecule type" value="Genomic_DNA"/>
</dbReference>
<keyword evidence="4" id="KW-0812">Transmembrane</keyword>
<dbReference type="RefSeq" id="WP_106678997.1">
    <property type="nucleotide sequence ID" value="NZ_JACHWV010000003.1"/>
</dbReference>
<evidence type="ECO:0000256" key="6">
    <source>
        <dbReference type="ARBA" id="ARBA00023136"/>
    </source>
</evidence>
<comment type="similarity">
    <text evidence="2">Belongs to the OmpP1/FadL family.</text>
</comment>
<feature type="signal peptide" evidence="8">
    <location>
        <begin position="1"/>
        <end position="19"/>
    </location>
</feature>
<keyword evidence="6" id="KW-0472">Membrane</keyword>
<dbReference type="SUPFAM" id="SSF56935">
    <property type="entry name" value="Porins"/>
    <property type="match status" value="1"/>
</dbReference>